<dbReference type="AlphaFoldDB" id="A0A0W8G1Z9"/>
<gene>
    <name evidence="1" type="ORF">ASZ90_002970</name>
</gene>
<proteinExistence type="predicted"/>
<dbReference type="EMBL" id="LNQE01000354">
    <property type="protein sequence ID" value="KUG27184.1"/>
    <property type="molecule type" value="Genomic_DNA"/>
</dbReference>
<organism evidence="1">
    <name type="scientific">hydrocarbon metagenome</name>
    <dbReference type="NCBI Taxonomy" id="938273"/>
    <lineage>
        <taxon>unclassified sequences</taxon>
        <taxon>metagenomes</taxon>
        <taxon>ecological metagenomes</taxon>
    </lineage>
</organism>
<sequence length="116" mass="12669">MAYDIRLVKLVNGETVLGKMDESGKKLNDVAILQTVPTQQGVQMLILPFGYPFETEVGGEISTEHVMYEYKKFPEEIKTKYLEATSNLTLSTAGDLRTLKTMAGPAKGGLGGLITK</sequence>
<reference evidence="1" key="1">
    <citation type="journal article" date="2015" name="Proc. Natl. Acad. Sci. U.S.A.">
        <title>Networks of energetic and metabolic interactions define dynamics in microbial communities.</title>
        <authorList>
            <person name="Embree M."/>
            <person name="Liu J.K."/>
            <person name="Al-Bassam M.M."/>
            <person name="Zengler K."/>
        </authorList>
    </citation>
    <scope>NUCLEOTIDE SEQUENCE</scope>
</reference>
<comment type="caution">
    <text evidence="1">The sequence shown here is derived from an EMBL/GenBank/DDBJ whole genome shotgun (WGS) entry which is preliminary data.</text>
</comment>
<dbReference type="Gene3D" id="2.30.30.100">
    <property type="match status" value="1"/>
</dbReference>
<evidence type="ECO:0000313" key="1">
    <source>
        <dbReference type="EMBL" id="KUG27184.1"/>
    </source>
</evidence>
<name>A0A0W8G1Z9_9ZZZZ</name>
<accession>A0A0W8G1Z9</accession>
<protein>
    <submittedName>
        <fullName evidence="1">Uncharacterized protein</fullName>
    </submittedName>
</protein>